<gene>
    <name evidence="2" type="ORF">GOBAR_AA04911</name>
</gene>
<dbReference type="AlphaFoldDB" id="A0A2P5YJB4"/>
<evidence type="ECO:0000313" key="2">
    <source>
        <dbReference type="EMBL" id="PPS15667.1"/>
    </source>
</evidence>
<evidence type="ECO:0000256" key="1">
    <source>
        <dbReference type="SAM" id="MobiDB-lite"/>
    </source>
</evidence>
<dbReference type="OrthoDB" id="1937287at2759"/>
<organism evidence="2 3">
    <name type="scientific">Gossypium barbadense</name>
    <name type="common">Sea Island cotton</name>
    <name type="synonym">Hibiscus barbadensis</name>
    <dbReference type="NCBI Taxonomy" id="3634"/>
    <lineage>
        <taxon>Eukaryota</taxon>
        <taxon>Viridiplantae</taxon>
        <taxon>Streptophyta</taxon>
        <taxon>Embryophyta</taxon>
        <taxon>Tracheophyta</taxon>
        <taxon>Spermatophyta</taxon>
        <taxon>Magnoliopsida</taxon>
        <taxon>eudicotyledons</taxon>
        <taxon>Gunneridae</taxon>
        <taxon>Pentapetalae</taxon>
        <taxon>rosids</taxon>
        <taxon>malvids</taxon>
        <taxon>Malvales</taxon>
        <taxon>Malvaceae</taxon>
        <taxon>Malvoideae</taxon>
        <taxon>Gossypium</taxon>
    </lineage>
</organism>
<reference evidence="2 3" key="1">
    <citation type="submission" date="2015-01" db="EMBL/GenBank/DDBJ databases">
        <title>Genome of allotetraploid Gossypium barbadense reveals genomic plasticity and fiber elongation in cotton evolution.</title>
        <authorList>
            <person name="Chen X."/>
            <person name="Liu X."/>
            <person name="Zhao B."/>
            <person name="Zheng H."/>
            <person name="Hu Y."/>
            <person name="Lu G."/>
            <person name="Yang C."/>
            <person name="Chen J."/>
            <person name="Shan C."/>
            <person name="Zhang L."/>
            <person name="Zhou Y."/>
            <person name="Wang L."/>
            <person name="Guo W."/>
            <person name="Bai Y."/>
            <person name="Ruan J."/>
            <person name="Shangguan X."/>
            <person name="Mao Y."/>
            <person name="Jiang J."/>
            <person name="Zhu Y."/>
            <person name="Lei J."/>
            <person name="Kang H."/>
            <person name="Chen S."/>
            <person name="He X."/>
            <person name="Wang R."/>
            <person name="Wang Y."/>
            <person name="Chen J."/>
            <person name="Wang L."/>
            <person name="Yu S."/>
            <person name="Wang B."/>
            <person name="Wei J."/>
            <person name="Song S."/>
            <person name="Lu X."/>
            <person name="Gao Z."/>
            <person name="Gu W."/>
            <person name="Deng X."/>
            <person name="Ma D."/>
            <person name="Wang S."/>
            <person name="Liang W."/>
            <person name="Fang L."/>
            <person name="Cai C."/>
            <person name="Zhu X."/>
            <person name="Zhou B."/>
            <person name="Zhang Y."/>
            <person name="Chen Z."/>
            <person name="Xu S."/>
            <person name="Zhu R."/>
            <person name="Wang S."/>
            <person name="Zhang T."/>
            <person name="Zhao G."/>
        </authorList>
    </citation>
    <scope>NUCLEOTIDE SEQUENCE [LARGE SCALE GENOMIC DNA]</scope>
    <source>
        <strain evidence="3">cv. Xinhai21</strain>
        <tissue evidence="2">Leaf</tissue>
    </source>
</reference>
<name>A0A2P5YJB4_GOSBA</name>
<dbReference type="Proteomes" id="UP000239757">
    <property type="component" value="Unassembled WGS sequence"/>
</dbReference>
<dbReference type="EMBL" id="KZ663120">
    <property type="protein sequence ID" value="PPS15667.1"/>
    <property type="molecule type" value="Genomic_DNA"/>
</dbReference>
<feature type="region of interest" description="Disordered" evidence="1">
    <location>
        <begin position="1"/>
        <end position="34"/>
    </location>
</feature>
<sequence>MQDEEGLVAPEPESRQETVVSKGKGEVDHNDQKQMPNAVKFLKELLANKRKLDEAAHVEMNVVCSAILENKLGELTLHVGDDTITLQARNSRNTSKIEGDCINHTTNTDHVMQPSLQETRSKSTHEPCSSNNKEPIYEERRLQIEELDEWRTHKPMTHDKPKPRHDELNIPPNQLKVGDKALLDTTDPHIATSKSNGEIPLTILNIFPYGIVEVIHPKFSTFKVKNTRLKPYFDKIDSRDEECKLMNHHDYTKSR</sequence>
<protein>
    <submittedName>
        <fullName evidence="2">Uncharacterized protein</fullName>
    </submittedName>
</protein>
<accession>A0A2P5YJB4</accession>
<proteinExistence type="predicted"/>
<evidence type="ECO:0000313" key="3">
    <source>
        <dbReference type="Proteomes" id="UP000239757"/>
    </source>
</evidence>
<feature type="compositionally biased region" description="Basic and acidic residues" evidence="1">
    <location>
        <begin position="23"/>
        <end position="32"/>
    </location>
</feature>